<evidence type="ECO:0000313" key="2">
    <source>
        <dbReference type="EMBL" id="GBG69060.1"/>
    </source>
</evidence>
<keyword evidence="3" id="KW-1185">Reference proteome</keyword>
<dbReference type="PANTHER" id="PTHR31755">
    <property type="entry name" value="FOLATE RECEPTOR-LIKE"/>
    <property type="match status" value="1"/>
</dbReference>
<feature type="compositionally biased region" description="Low complexity" evidence="1">
    <location>
        <begin position="354"/>
        <end position="371"/>
    </location>
</feature>
<feature type="region of interest" description="Disordered" evidence="1">
    <location>
        <begin position="238"/>
        <end position="411"/>
    </location>
</feature>
<comment type="caution">
    <text evidence="2">The sequence shown here is derived from an EMBL/GenBank/DDBJ whole genome shotgun (WGS) entry which is preliminary data.</text>
</comment>
<dbReference type="Proteomes" id="UP000265515">
    <property type="component" value="Unassembled WGS sequence"/>
</dbReference>
<dbReference type="Gramene" id="GBG69060">
    <property type="protein sequence ID" value="GBG69060"/>
    <property type="gene ID" value="CBR_g3758"/>
</dbReference>
<name>A0A388KG66_CHABU</name>
<evidence type="ECO:0000313" key="3">
    <source>
        <dbReference type="Proteomes" id="UP000265515"/>
    </source>
</evidence>
<feature type="compositionally biased region" description="Low complexity" evidence="1">
    <location>
        <begin position="99"/>
        <end position="108"/>
    </location>
</feature>
<feature type="compositionally biased region" description="Basic and acidic residues" evidence="1">
    <location>
        <begin position="261"/>
        <end position="275"/>
    </location>
</feature>
<gene>
    <name evidence="2" type="ORF">CBR_g3758</name>
</gene>
<evidence type="ECO:0000256" key="1">
    <source>
        <dbReference type="SAM" id="MobiDB-lite"/>
    </source>
</evidence>
<feature type="compositionally biased region" description="Basic and acidic residues" evidence="1">
    <location>
        <begin position="325"/>
        <end position="352"/>
    </location>
</feature>
<proteinExistence type="predicted"/>
<dbReference type="InterPro" id="IPR040320">
    <property type="entry name" value="At4g37920-like"/>
</dbReference>
<dbReference type="OrthoDB" id="509361at2759"/>
<dbReference type="EMBL" id="BFEA01000109">
    <property type="protein sequence ID" value="GBG69060.1"/>
    <property type="molecule type" value="Genomic_DNA"/>
</dbReference>
<feature type="region of interest" description="Disordered" evidence="1">
    <location>
        <begin position="93"/>
        <end position="130"/>
    </location>
</feature>
<reference evidence="2 3" key="1">
    <citation type="journal article" date="2018" name="Cell">
        <title>The Chara Genome: Secondary Complexity and Implications for Plant Terrestrialization.</title>
        <authorList>
            <person name="Nishiyama T."/>
            <person name="Sakayama H."/>
            <person name="Vries J.D."/>
            <person name="Buschmann H."/>
            <person name="Saint-Marcoux D."/>
            <person name="Ullrich K.K."/>
            <person name="Haas F.B."/>
            <person name="Vanderstraeten L."/>
            <person name="Becker D."/>
            <person name="Lang D."/>
            <person name="Vosolsobe S."/>
            <person name="Rombauts S."/>
            <person name="Wilhelmsson P.K.I."/>
            <person name="Janitza P."/>
            <person name="Kern R."/>
            <person name="Heyl A."/>
            <person name="Rumpler F."/>
            <person name="Villalobos L.I.A.C."/>
            <person name="Clay J.M."/>
            <person name="Skokan R."/>
            <person name="Toyoda A."/>
            <person name="Suzuki Y."/>
            <person name="Kagoshima H."/>
            <person name="Schijlen E."/>
            <person name="Tajeshwar N."/>
            <person name="Catarino B."/>
            <person name="Hetherington A.J."/>
            <person name="Saltykova A."/>
            <person name="Bonnot C."/>
            <person name="Breuninger H."/>
            <person name="Symeonidi A."/>
            <person name="Radhakrishnan G.V."/>
            <person name="Van Nieuwerburgh F."/>
            <person name="Deforce D."/>
            <person name="Chang C."/>
            <person name="Karol K.G."/>
            <person name="Hedrich R."/>
            <person name="Ulvskov P."/>
            <person name="Glockner G."/>
            <person name="Delwiche C.F."/>
            <person name="Petrasek J."/>
            <person name="Van de Peer Y."/>
            <person name="Friml J."/>
            <person name="Beilby M."/>
            <person name="Dolan L."/>
            <person name="Kohara Y."/>
            <person name="Sugano S."/>
            <person name="Fujiyama A."/>
            <person name="Delaux P.-M."/>
            <person name="Quint M."/>
            <person name="TheiBen G."/>
            <person name="Hagemann M."/>
            <person name="Harholt J."/>
            <person name="Dunand C."/>
            <person name="Zachgo S."/>
            <person name="Langdale J."/>
            <person name="Maumus F."/>
            <person name="Straeten D.V.D."/>
            <person name="Gould S.B."/>
            <person name="Rensing S.A."/>
        </authorList>
    </citation>
    <scope>NUCLEOTIDE SEQUENCE [LARGE SCALE GENOMIC DNA]</scope>
    <source>
        <strain evidence="2 3">S276</strain>
    </source>
</reference>
<sequence length="741" mass="82488">MAAAMMTAMGVATSGVCEGGGRRLFALSSSANERAAVDRCGGASAPGVCERAPSSRSLVASGSRPICPSSRFSPFVLSKLCPRTRSAQWPAMAVRQGMSPSRASATSAQRRRPFAHSPFGSADHHHQGRHLHRSKGFFILRDVDRGVGLRSRQPGTQMDLRRLGVQLGQKRFAGQLSENVPEEKTAAAEPVRLDGLSAAAVMTAHVEIPTPEGDAQGEVAVPPNGTAGADAVEEKRQRRCVKGQLRNGTSGTPGKRRGRRKKEEEIVSDSVHENAKNLSVGDGTEEERVPLAAEAGERDELEAVNGQAIDARERANSWSMDDREDGAADLREEKDKIEEREAVRRMGRREDGDAAVSTAPAAVAAAAATSVEDTRGREEEEEEEEEGGGSFVVAGQEGQHRTPQMGEEDSEEDAMIGNLKMSVVCDRLIEVFLNERTTPDEWRKLLAFSDEWGNIRPHFYKRCKVRAAEEESIELKTSYLRLARRLEKVDQDMQRHDDLLHAIQESEGELDALVLRRRKDFTSDFFKHMKLVAETYYDDLTKQDEMTSLATKVLSAVENHDRMEQDQNAMVEAQEKFDDILNSPNLEMAKAKIDNLAANKQLDPALMMLITKAWVAAKESNMMKEEVKDIMYHLYMQARGNLQRNLPTEVRILRHLLSLEDPRERMAAMTEAFSPGDELQGEKVDMLYTTPQRLHRYVAAVLGAYEHPRSNPVFQAAKDMMKPMIIQRLQVMKDILEDQFL</sequence>
<dbReference type="GO" id="GO:0009941">
    <property type="term" value="C:chloroplast envelope"/>
    <property type="evidence" value="ECO:0007669"/>
    <property type="project" value="TreeGrafter"/>
</dbReference>
<dbReference type="GO" id="GO:0009535">
    <property type="term" value="C:chloroplast thylakoid membrane"/>
    <property type="evidence" value="ECO:0007669"/>
    <property type="project" value="TreeGrafter"/>
</dbReference>
<organism evidence="2 3">
    <name type="scientific">Chara braunii</name>
    <name type="common">Braun's stonewort</name>
    <dbReference type="NCBI Taxonomy" id="69332"/>
    <lineage>
        <taxon>Eukaryota</taxon>
        <taxon>Viridiplantae</taxon>
        <taxon>Streptophyta</taxon>
        <taxon>Charophyceae</taxon>
        <taxon>Charales</taxon>
        <taxon>Characeae</taxon>
        <taxon>Chara</taxon>
    </lineage>
</organism>
<accession>A0A388KG66</accession>
<dbReference type="PANTHER" id="PTHR31755:SF3">
    <property type="entry name" value="EXOCYST COMPLEX COMPONENT SEC6"/>
    <property type="match status" value="1"/>
</dbReference>
<protein>
    <submittedName>
        <fullName evidence="2">Uncharacterized protein</fullName>
    </submittedName>
</protein>
<dbReference type="AlphaFoldDB" id="A0A388KG66"/>